<dbReference type="OrthoDB" id="3068057at2759"/>
<feature type="compositionally biased region" description="Acidic residues" evidence="1">
    <location>
        <begin position="151"/>
        <end position="162"/>
    </location>
</feature>
<feature type="compositionally biased region" description="Basic residues" evidence="1">
    <location>
        <begin position="260"/>
        <end position="276"/>
    </location>
</feature>
<feature type="region of interest" description="Disordered" evidence="1">
    <location>
        <begin position="239"/>
        <end position="290"/>
    </location>
</feature>
<feature type="compositionally biased region" description="Low complexity" evidence="1">
    <location>
        <begin position="36"/>
        <end position="51"/>
    </location>
</feature>
<feature type="domain" description="DUF6532" evidence="2">
    <location>
        <begin position="323"/>
        <end position="467"/>
    </location>
</feature>
<protein>
    <recommendedName>
        <fullName evidence="2">DUF6532 domain-containing protein</fullName>
    </recommendedName>
</protein>
<dbReference type="InterPro" id="IPR045341">
    <property type="entry name" value="DUF6532"/>
</dbReference>
<feature type="compositionally biased region" description="Basic and acidic residues" evidence="1">
    <location>
        <begin position="198"/>
        <end position="211"/>
    </location>
</feature>
<reference evidence="3 4" key="1">
    <citation type="journal article" date="2019" name="Nat. Ecol. Evol.">
        <title>Megaphylogeny resolves global patterns of mushroom evolution.</title>
        <authorList>
            <person name="Varga T."/>
            <person name="Krizsan K."/>
            <person name="Foldi C."/>
            <person name="Dima B."/>
            <person name="Sanchez-Garcia M."/>
            <person name="Sanchez-Ramirez S."/>
            <person name="Szollosi G.J."/>
            <person name="Szarkandi J.G."/>
            <person name="Papp V."/>
            <person name="Albert L."/>
            <person name="Andreopoulos W."/>
            <person name="Angelini C."/>
            <person name="Antonin V."/>
            <person name="Barry K.W."/>
            <person name="Bougher N.L."/>
            <person name="Buchanan P."/>
            <person name="Buyck B."/>
            <person name="Bense V."/>
            <person name="Catcheside P."/>
            <person name="Chovatia M."/>
            <person name="Cooper J."/>
            <person name="Damon W."/>
            <person name="Desjardin D."/>
            <person name="Finy P."/>
            <person name="Geml J."/>
            <person name="Haridas S."/>
            <person name="Hughes K."/>
            <person name="Justo A."/>
            <person name="Karasinski D."/>
            <person name="Kautmanova I."/>
            <person name="Kiss B."/>
            <person name="Kocsube S."/>
            <person name="Kotiranta H."/>
            <person name="LaButti K.M."/>
            <person name="Lechner B.E."/>
            <person name="Liimatainen K."/>
            <person name="Lipzen A."/>
            <person name="Lukacs Z."/>
            <person name="Mihaltcheva S."/>
            <person name="Morgado L.N."/>
            <person name="Niskanen T."/>
            <person name="Noordeloos M.E."/>
            <person name="Ohm R.A."/>
            <person name="Ortiz-Santana B."/>
            <person name="Ovrebo C."/>
            <person name="Racz N."/>
            <person name="Riley R."/>
            <person name="Savchenko A."/>
            <person name="Shiryaev A."/>
            <person name="Soop K."/>
            <person name="Spirin V."/>
            <person name="Szebenyi C."/>
            <person name="Tomsovsky M."/>
            <person name="Tulloss R.E."/>
            <person name="Uehling J."/>
            <person name="Grigoriev I.V."/>
            <person name="Vagvolgyi C."/>
            <person name="Papp T."/>
            <person name="Martin F.M."/>
            <person name="Miettinen O."/>
            <person name="Hibbett D.S."/>
            <person name="Nagy L.G."/>
        </authorList>
    </citation>
    <scope>NUCLEOTIDE SEQUENCE [LARGE SCALE GENOMIC DNA]</scope>
    <source>
        <strain evidence="3 4">FP101781</strain>
    </source>
</reference>
<sequence length="562" mass="62824">MGSGSARTRSQKKHEGADEDVSMDEELLGKSRGKLSKQQAASSSKLKSAPGPKKRAISNADESGAPSKKVRPGELKVPAKATEASGKALKSNNMKSSSGGRGLTDESPHRPAPSKDRKFRAPEEIDVKKNLDPEPRDKRSRPQSKAKPNEEIDVEESDDDDVGPGNRSDKGEISLEEDEDDGKRNNYEIPVWHGKQSSHQDRKEPLSDAHDPGPASGLFNNEKKCWDCRSEAHKEIKVKAEQPGWGDDEPLSDLDLAPRSRNHTGKKPKHSHKRRVPTPEPNSGDSDSNLDTNVWEIVHKDGRVPILQQSPLLRSIIQTASSAIHRYAITENFYPLSLELEKQCRKELYNAALSSEVDGSDKVARLIKKDEKYANDLIAVVRGKFGTLRCDVRDYASNCVPGHYRLGPECADDVKWLRDDDVFIYVASHNEVGYDESKAYQHDAIIAIIRWFFQDCNAVGTAVLPEFCLSIRKKVLPWDALADSQGTCNLWCCSGMPWDALGCPEMLWDVLGIGQNRKAPWDTLCQEYYRDLKRHILTLYLVLYAVGKPLKSAFQRIRPQII</sequence>
<proteinExistence type="predicted"/>
<dbReference type="Proteomes" id="UP000298030">
    <property type="component" value="Unassembled WGS sequence"/>
</dbReference>
<accession>A0A4Y7SWB2</accession>
<evidence type="ECO:0000313" key="4">
    <source>
        <dbReference type="Proteomes" id="UP000298030"/>
    </source>
</evidence>
<feature type="region of interest" description="Disordered" evidence="1">
    <location>
        <begin position="1"/>
        <end position="220"/>
    </location>
</feature>
<feature type="compositionally biased region" description="Polar residues" evidence="1">
    <location>
        <begin position="281"/>
        <end position="290"/>
    </location>
</feature>
<feature type="compositionally biased region" description="Basic and acidic residues" evidence="1">
    <location>
        <begin position="103"/>
        <end position="137"/>
    </location>
</feature>
<gene>
    <name evidence="3" type="ORF">FA13DRAFT_1713534</name>
</gene>
<organism evidence="3 4">
    <name type="scientific">Coprinellus micaceus</name>
    <name type="common">Glistening ink-cap mushroom</name>
    <name type="synonym">Coprinus micaceus</name>
    <dbReference type="NCBI Taxonomy" id="71717"/>
    <lineage>
        <taxon>Eukaryota</taxon>
        <taxon>Fungi</taxon>
        <taxon>Dikarya</taxon>
        <taxon>Basidiomycota</taxon>
        <taxon>Agaricomycotina</taxon>
        <taxon>Agaricomycetes</taxon>
        <taxon>Agaricomycetidae</taxon>
        <taxon>Agaricales</taxon>
        <taxon>Agaricineae</taxon>
        <taxon>Psathyrellaceae</taxon>
        <taxon>Coprinellus</taxon>
    </lineage>
</organism>
<dbReference type="EMBL" id="QPFP01000051">
    <property type="protein sequence ID" value="TEB26122.1"/>
    <property type="molecule type" value="Genomic_DNA"/>
</dbReference>
<evidence type="ECO:0000313" key="3">
    <source>
        <dbReference type="EMBL" id="TEB26122.1"/>
    </source>
</evidence>
<comment type="caution">
    <text evidence="3">The sequence shown here is derived from an EMBL/GenBank/DDBJ whole genome shotgun (WGS) entry which is preliminary data.</text>
</comment>
<feature type="compositionally biased region" description="Acidic residues" evidence="1">
    <location>
        <begin position="17"/>
        <end position="26"/>
    </location>
</feature>
<dbReference type="Pfam" id="PF20149">
    <property type="entry name" value="DUF6532"/>
    <property type="match status" value="1"/>
</dbReference>
<evidence type="ECO:0000256" key="1">
    <source>
        <dbReference type="SAM" id="MobiDB-lite"/>
    </source>
</evidence>
<evidence type="ECO:0000259" key="2">
    <source>
        <dbReference type="Pfam" id="PF20149"/>
    </source>
</evidence>
<dbReference type="AlphaFoldDB" id="A0A4Y7SWB2"/>
<keyword evidence="4" id="KW-1185">Reference proteome</keyword>
<name>A0A4Y7SWB2_COPMI</name>